<accession>A0A4Y7LKE6</accession>
<reference evidence="1 2" key="1">
    <citation type="journal article" date="2018" name="Science">
        <title>The opium poppy genome and morphinan production.</title>
        <authorList>
            <person name="Guo L."/>
            <person name="Winzer T."/>
            <person name="Yang X."/>
            <person name="Li Y."/>
            <person name="Ning Z."/>
            <person name="He Z."/>
            <person name="Teodor R."/>
            <person name="Lu Y."/>
            <person name="Bowser T.A."/>
            <person name="Graham I.A."/>
            <person name="Ye K."/>
        </authorList>
    </citation>
    <scope>NUCLEOTIDE SEQUENCE [LARGE SCALE GENOMIC DNA]</scope>
    <source>
        <strain evidence="2">cv. HN1</strain>
        <tissue evidence="1">Leaves</tissue>
    </source>
</reference>
<dbReference type="Gramene" id="RZC84721">
    <property type="protein sequence ID" value="RZC84721"/>
    <property type="gene ID" value="C5167_050528"/>
</dbReference>
<dbReference type="AlphaFoldDB" id="A0A4Y7LKE6"/>
<protein>
    <submittedName>
        <fullName evidence="1">Uncharacterized protein</fullName>
    </submittedName>
</protein>
<proteinExistence type="predicted"/>
<keyword evidence="2" id="KW-1185">Reference proteome</keyword>
<dbReference type="EMBL" id="CM010725">
    <property type="protein sequence ID" value="RZC84721.1"/>
    <property type="molecule type" value="Genomic_DNA"/>
</dbReference>
<gene>
    <name evidence="1" type="ORF">C5167_050528</name>
</gene>
<name>A0A4Y7LKE6_PAPSO</name>
<organism evidence="1 2">
    <name type="scientific">Papaver somniferum</name>
    <name type="common">Opium poppy</name>
    <dbReference type="NCBI Taxonomy" id="3469"/>
    <lineage>
        <taxon>Eukaryota</taxon>
        <taxon>Viridiplantae</taxon>
        <taxon>Streptophyta</taxon>
        <taxon>Embryophyta</taxon>
        <taxon>Tracheophyta</taxon>
        <taxon>Spermatophyta</taxon>
        <taxon>Magnoliopsida</taxon>
        <taxon>Ranunculales</taxon>
        <taxon>Papaveraceae</taxon>
        <taxon>Papaveroideae</taxon>
        <taxon>Papaver</taxon>
    </lineage>
</organism>
<evidence type="ECO:0000313" key="1">
    <source>
        <dbReference type="EMBL" id="RZC84721.1"/>
    </source>
</evidence>
<dbReference type="Proteomes" id="UP000316621">
    <property type="component" value="Chromosome 11"/>
</dbReference>
<sequence>MSRQPDSFRFRVLKIDSDYPFYSRHYGYYCYSRHFGYCLDIVTWIGPNCSFLSFAIEKKVI</sequence>
<evidence type="ECO:0000313" key="2">
    <source>
        <dbReference type="Proteomes" id="UP000316621"/>
    </source>
</evidence>